<dbReference type="PANTHER" id="PTHR45994:SF1">
    <property type="entry name" value="FI21225P1"/>
    <property type="match status" value="1"/>
</dbReference>
<name>A0A507EFW3_9FUNG</name>
<dbReference type="Proteomes" id="UP000318582">
    <property type="component" value="Unassembled WGS sequence"/>
</dbReference>
<sequence length="919" mass="97135">MALAGESSAPSSTAAAAMPAHTKQSLLADAAQHAQANDYDLALSSLKTALTLDRTDTEVITAVRDLLVEAAKHNKQQDNGRTAIYHLLTTATSSGNDQEGKEASLLSGAPLEAAQKLVAVSSSDPAACQRLIDNGAIELLLPALLRKTNANELLRAALLKTVSNIVSVVPTTAPLVLAYFTPSKLSAFFAASTTNSTTRQSLDLASAVVHLSASSTDDPKDSLFENALAVLTVLAGHMQPPPQNTDTVRTSAFGALIRAIANEQLALALVSREDNATMLFSLVQDSNDKIRGLVPAALVRIFDQVRTTQNRQAVQEAVAKHILTCLESPEPLVKAKGLLALGAVFQANSPFAASIFSTPGLLESLLDCVEMDSTERCMALLELLSSACTAKECRALISGNCMPFLTTMSKHTNRHLSSTAAVTLTKLHAAGIDLPQTTHVDFAAMADSFIAVLLAPTDTDSTDMQSQIRAVEGLAYLTMQPQIKERITAHPTFLKHLIGSTSAADRRATYFGIATILSNLTDFRKKLTQEEEQVRKLRRMAKDAPLTAENADEDSVLNNDDRVMIRGIKVVQHGGVPALLAVASSTKHPDTTPRVRALVARVMCNLAGNKKLHSILVQQGATRALLDLTRPPPSSVAAATAHDPDPDASATTAFFAAHAIAKIAITLDPNLAFQAQLAADLVRPLLALLGPASAAGSAAPLSQLAQFEALMALTNLGSMADPAVRARIVHAGGIPIFENLLFSDHFMIRRAATETLCNMMFQPEVFDTYAAAVTPGFRMILALADADDFPTRRAASGALAILTTAEAACRRIVQETFDTPAASTTSTATTPRGVQIILSLLAPPENAQQLGEAAELQHRGAECVKNMAAAANDIARMLQDAGAIPLLTALTSSPCTAPDRQTAVVQQAAQDAIAAFMNK</sequence>
<dbReference type="InterPro" id="IPR016024">
    <property type="entry name" value="ARM-type_fold"/>
</dbReference>
<keyword evidence="3" id="KW-0802">TPR repeat</keyword>
<feature type="domain" description="UNC-45/Cro1/She4 central" evidence="4">
    <location>
        <begin position="280"/>
        <end position="427"/>
    </location>
</feature>
<dbReference type="Pfam" id="PF11701">
    <property type="entry name" value="UNC45-central"/>
    <property type="match status" value="1"/>
</dbReference>
<accession>A0A507EFW3</accession>
<dbReference type="Pfam" id="PF00514">
    <property type="entry name" value="Arm"/>
    <property type="match status" value="1"/>
</dbReference>
<dbReference type="GO" id="GO:0005737">
    <property type="term" value="C:cytoplasm"/>
    <property type="evidence" value="ECO:0007669"/>
    <property type="project" value="UniProtKB-SubCell"/>
</dbReference>
<dbReference type="GO" id="GO:0051879">
    <property type="term" value="F:Hsp90 protein binding"/>
    <property type="evidence" value="ECO:0007669"/>
    <property type="project" value="TreeGrafter"/>
</dbReference>
<protein>
    <recommendedName>
        <fullName evidence="4">UNC-45/Cro1/She4 central domain-containing protein</fullName>
    </recommendedName>
</protein>
<evidence type="ECO:0000256" key="2">
    <source>
        <dbReference type="ARBA" id="ARBA00022490"/>
    </source>
</evidence>
<dbReference type="STRING" id="109895.A0A507EFW3"/>
<keyword evidence="2" id="KW-0963">Cytoplasm</keyword>
<proteinExistence type="predicted"/>
<dbReference type="PANTHER" id="PTHR45994">
    <property type="entry name" value="FI21225P1"/>
    <property type="match status" value="1"/>
</dbReference>
<reference evidence="5 6" key="1">
    <citation type="journal article" date="2019" name="Sci. Rep.">
        <title>Comparative genomics of chytrid fungi reveal insights into the obligate biotrophic and pathogenic lifestyle of Synchytrium endobioticum.</title>
        <authorList>
            <person name="van de Vossenberg B.T.L.H."/>
            <person name="Warris S."/>
            <person name="Nguyen H.D.T."/>
            <person name="van Gent-Pelzer M.P.E."/>
            <person name="Joly D.L."/>
            <person name="van de Geest H.C."/>
            <person name="Bonants P.J.M."/>
            <person name="Smith D.S."/>
            <person name="Levesque C.A."/>
            <person name="van der Lee T.A.J."/>
        </authorList>
    </citation>
    <scope>NUCLEOTIDE SEQUENCE [LARGE SCALE GENOMIC DNA]</scope>
    <source>
        <strain evidence="5 6">CBS 809.83</strain>
    </source>
</reference>
<dbReference type="Gene3D" id="1.25.10.10">
    <property type="entry name" value="Leucine-rich Repeat Variant"/>
    <property type="match status" value="2"/>
</dbReference>
<dbReference type="SMART" id="SM00185">
    <property type="entry name" value="ARM"/>
    <property type="match status" value="7"/>
</dbReference>
<dbReference type="AlphaFoldDB" id="A0A507EFW3"/>
<dbReference type="SUPFAM" id="SSF48371">
    <property type="entry name" value="ARM repeat"/>
    <property type="match status" value="2"/>
</dbReference>
<evidence type="ECO:0000256" key="3">
    <source>
        <dbReference type="ARBA" id="ARBA00022803"/>
    </source>
</evidence>
<comment type="subcellular location">
    <subcellularLocation>
        <location evidence="1">Cytoplasm</location>
    </subcellularLocation>
</comment>
<gene>
    <name evidence="5" type="ORF">PhCBS80983_g00428</name>
</gene>
<evidence type="ECO:0000313" key="5">
    <source>
        <dbReference type="EMBL" id="TPX62315.1"/>
    </source>
</evidence>
<dbReference type="InterPro" id="IPR024660">
    <property type="entry name" value="UCS_central_dom"/>
</dbReference>
<dbReference type="InterPro" id="IPR000225">
    <property type="entry name" value="Armadillo"/>
</dbReference>
<keyword evidence="6" id="KW-1185">Reference proteome</keyword>
<organism evidence="5 6">
    <name type="scientific">Powellomyces hirtus</name>
    <dbReference type="NCBI Taxonomy" id="109895"/>
    <lineage>
        <taxon>Eukaryota</taxon>
        <taxon>Fungi</taxon>
        <taxon>Fungi incertae sedis</taxon>
        <taxon>Chytridiomycota</taxon>
        <taxon>Chytridiomycota incertae sedis</taxon>
        <taxon>Chytridiomycetes</taxon>
        <taxon>Spizellomycetales</taxon>
        <taxon>Powellomycetaceae</taxon>
        <taxon>Powellomyces</taxon>
    </lineage>
</organism>
<dbReference type="InterPro" id="IPR011989">
    <property type="entry name" value="ARM-like"/>
</dbReference>
<evidence type="ECO:0000259" key="4">
    <source>
        <dbReference type="Pfam" id="PF11701"/>
    </source>
</evidence>
<evidence type="ECO:0000313" key="6">
    <source>
        <dbReference type="Proteomes" id="UP000318582"/>
    </source>
</evidence>
<comment type="caution">
    <text evidence="5">The sequence shown here is derived from an EMBL/GenBank/DDBJ whole genome shotgun (WGS) entry which is preliminary data.</text>
</comment>
<dbReference type="EMBL" id="QEAQ01000003">
    <property type="protein sequence ID" value="TPX62315.1"/>
    <property type="molecule type" value="Genomic_DNA"/>
</dbReference>
<evidence type="ECO:0000256" key="1">
    <source>
        <dbReference type="ARBA" id="ARBA00004496"/>
    </source>
</evidence>